<evidence type="ECO:0000259" key="10">
    <source>
        <dbReference type="PROSITE" id="PS50011"/>
    </source>
</evidence>
<dbReference type="SMART" id="SM00220">
    <property type="entry name" value="S_TKc"/>
    <property type="match status" value="1"/>
</dbReference>
<keyword evidence="11" id="KW-0808">Transferase</keyword>
<sequence>MTSFVFEALEELIDDLPADVVRIAVSNDLELLASSTAAESDWTKIPFYPSPADFPPHLPKVHRSQLTEIERLGLQADHTTYEPTCYPKHVVFKYYINEGNIVMFWHEVNCTLRIPRHPNIMPLDSLVVDSATPSGPEVVGGFTTPFIAGGTIMDNVGRVFKLSHLKQLITAIDYLNLRLGIVHSDVCMWNLLIDPETDCLKIFDFNLGAKLGWGGDADHRGAYGYDKHRNDVKFAVFTLYEVITRDLSFREENDPHELEASMVLEMKDWEKHPDVRLERGVKVSEYRGVLENWVNTRRQIDAELQDYKQTPESIDWPLLPQFPVVMIGLGEPFITWQRPL</sequence>
<comment type="caution">
    <text evidence="11">The sequence shown here is derived from an EMBL/GenBank/DDBJ whole genome shotgun (WGS) entry which is preliminary data.</text>
</comment>
<evidence type="ECO:0000256" key="5">
    <source>
        <dbReference type="ARBA" id="ARBA00019973"/>
    </source>
</evidence>
<comment type="catalytic activity">
    <reaction evidence="8">
        <text>L-threonyl-[protein] + ATP = O-phospho-L-threonyl-[protein] + ADP + H(+)</text>
        <dbReference type="Rhea" id="RHEA:46608"/>
        <dbReference type="Rhea" id="RHEA-COMP:11060"/>
        <dbReference type="Rhea" id="RHEA-COMP:11605"/>
        <dbReference type="ChEBI" id="CHEBI:15378"/>
        <dbReference type="ChEBI" id="CHEBI:30013"/>
        <dbReference type="ChEBI" id="CHEBI:30616"/>
        <dbReference type="ChEBI" id="CHEBI:61977"/>
        <dbReference type="ChEBI" id="CHEBI:456216"/>
        <dbReference type="EC" id="2.7.11.1"/>
    </reaction>
</comment>
<keyword evidence="12" id="KW-1185">Reference proteome</keyword>
<dbReference type="AlphaFoldDB" id="A0AAN6MPK1"/>
<evidence type="ECO:0000313" key="11">
    <source>
        <dbReference type="EMBL" id="KAK3904121.1"/>
    </source>
</evidence>
<keyword evidence="11" id="KW-0418">Kinase</keyword>
<dbReference type="Proteomes" id="UP001303889">
    <property type="component" value="Unassembled WGS sequence"/>
</dbReference>
<evidence type="ECO:0000313" key="12">
    <source>
        <dbReference type="Proteomes" id="UP001303889"/>
    </source>
</evidence>
<accession>A0AAN6MPK1</accession>
<name>A0AAN6MPK1_9PEZI</name>
<feature type="domain" description="Protein kinase" evidence="10">
    <location>
        <begin position="66"/>
        <end position="340"/>
    </location>
</feature>
<evidence type="ECO:0000256" key="7">
    <source>
        <dbReference type="ARBA" id="ARBA00033194"/>
    </source>
</evidence>
<dbReference type="Gene3D" id="1.10.510.10">
    <property type="entry name" value="Transferase(Phosphotransferase) domain 1"/>
    <property type="match status" value="1"/>
</dbReference>
<dbReference type="EC" id="2.7.11.1" evidence="3"/>
<comment type="subunit">
    <text evidence="2">Component of the EKC/KEOPS complex composed of at least BUD32, CGI121, GON7, KAE1 and PCC1; the whole complex dimerizes.</text>
</comment>
<organism evidence="11 12">
    <name type="scientific">Staphylotrichum tortipilum</name>
    <dbReference type="NCBI Taxonomy" id="2831512"/>
    <lineage>
        <taxon>Eukaryota</taxon>
        <taxon>Fungi</taxon>
        <taxon>Dikarya</taxon>
        <taxon>Ascomycota</taxon>
        <taxon>Pezizomycotina</taxon>
        <taxon>Sordariomycetes</taxon>
        <taxon>Sordariomycetidae</taxon>
        <taxon>Sordariales</taxon>
        <taxon>Chaetomiaceae</taxon>
        <taxon>Staphylotrichum</taxon>
    </lineage>
</organism>
<evidence type="ECO:0000256" key="6">
    <source>
        <dbReference type="ARBA" id="ARBA00030980"/>
    </source>
</evidence>
<evidence type="ECO:0000256" key="2">
    <source>
        <dbReference type="ARBA" id="ARBA00011534"/>
    </source>
</evidence>
<dbReference type="EMBL" id="MU855413">
    <property type="protein sequence ID" value="KAK3904121.1"/>
    <property type="molecule type" value="Genomic_DNA"/>
</dbReference>
<comment type="catalytic activity">
    <reaction evidence="9">
        <text>L-seryl-[protein] + ATP = O-phospho-L-seryl-[protein] + ADP + H(+)</text>
        <dbReference type="Rhea" id="RHEA:17989"/>
        <dbReference type="Rhea" id="RHEA-COMP:9863"/>
        <dbReference type="Rhea" id="RHEA-COMP:11604"/>
        <dbReference type="ChEBI" id="CHEBI:15378"/>
        <dbReference type="ChEBI" id="CHEBI:29999"/>
        <dbReference type="ChEBI" id="CHEBI:30616"/>
        <dbReference type="ChEBI" id="CHEBI:83421"/>
        <dbReference type="ChEBI" id="CHEBI:456216"/>
        <dbReference type="EC" id="2.7.11.1"/>
    </reaction>
</comment>
<evidence type="ECO:0000256" key="9">
    <source>
        <dbReference type="ARBA" id="ARBA00048679"/>
    </source>
</evidence>
<comment type="function">
    <text evidence="1">Component of the EKC/KEOPS complex that is required for the formation of a threonylcarbamoyl group on adenosine at position 37 (t(6)A37) in tRNAs that read codons beginning with adenine. The complex is probably involved in the transfer of the threonylcarbamoyl moiety of threonylcarbamoyl-AMP (TC-AMP) to the N6 group of A37. BUD32 has ATPase activity in the context of the EKC/KEOPS complex and likely plays a supporting role to the catalytic subunit KAE1. The EKC/KEOPS complex also promotes both telomere uncapping and telomere elongation. The complex is required for efficient recruitment of transcriptional coactivators.</text>
</comment>
<dbReference type="InterPro" id="IPR000719">
    <property type="entry name" value="Prot_kinase_dom"/>
</dbReference>
<evidence type="ECO:0000256" key="3">
    <source>
        <dbReference type="ARBA" id="ARBA00012513"/>
    </source>
</evidence>
<dbReference type="PROSITE" id="PS50011">
    <property type="entry name" value="PROTEIN_KINASE_DOM"/>
    <property type="match status" value="1"/>
</dbReference>
<dbReference type="GO" id="GO:0004674">
    <property type="term" value="F:protein serine/threonine kinase activity"/>
    <property type="evidence" value="ECO:0007669"/>
    <property type="project" value="UniProtKB-EC"/>
</dbReference>
<evidence type="ECO:0000256" key="4">
    <source>
        <dbReference type="ARBA" id="ARBA00013948"/>
    </source>
</evidence>
<dbReference type="SUPFAM" id="SSF56112">
    <property type="entry name" value="Protein kinase-like (PK-like)"/>
    <property type="match status" value="1"/>
</dbReference>
<dbReference type="InterPro" id="IPR008266">
    <property type="entry name" value="Tyr_kinase_AS"/>
</dbReference>
<evidence type="ECO:0000256" key="8">
    <source>
        <dbReference type="ARBA" id="ARBA00047899"/>
    </source>
</evidence>
<protein>
    <recommendedName>
        <fullName evidence="5">EKC/KEOPS complex subunit BUD32</fullName>
        <ecNumber evidence="3">2.7.11.1</ecNumber>
    </recommendedName>
    <alternativeName>
        <fullName evidence="6 7">Atypical Serine/threonine protein kinase BUD32</fullName>
    </alternativeName>
    <alternativeName>
        <fullName evidence="4">EKC/KEOPS complex subunit bud32</fullName>
    </alternativeName>
</protein>
<reference evidence="11" key="1">
    <citation type="journal article" date="2023" name="Mol. Phylogenet. Evol.">
        <title>Genome-scale phylogeny and comparative genomics of the fungal order Sordariales.</title>
        <authorList>
            <person name="Hensen N."/>
            <person name="Bonometti L."/>
            <person name="Westerberg I."/>
            <person name="Brannstrom I.O."/>
            <person name="Guillou S."/>
            <person name="Cros-Aarteil S."/>
            <person name="Calhoun S."/>
            <person name="Haridas S."/>
            <person name="Kuo A."/>
            <person name="Mondo S."/>
            <person name="Pangilinan J."/>
            <person name="Riley R."/>
            <person name="LaButti K."/>
            <person name="Andreopoulos B."/>
            <person name="Lipzen A."/>
            <person name="Chen C."/>
            <person name="Yan M."/>
            <person name="Daum C."/>
            <person name="Ng V."/>
            <person name="Clum A."/>
            <person name="Steindorff A."/>
            <person name="Ohm R.A."/>
            <person name="Martin F."/>
            <person name="Silar P."/>
            <person name="Natvig D.O."/>
            <person name="Lalanne C."/>
            <person name="Gautier V."/>
            <person name="Ament-Velasquez S.L."/>
            <person name="Kruys A."/>
            <person name="Hutchinson M.I."/>
            <person name="Powell A.J."/>
            <person name="Barry K."/>
            <person name="Miller A.N."/>
            <person name="Grigoriev I.V."/>
            <person name="Debuchy R."/>
            <person name="Gladieux P."/>
            <person name="Hiltunen Thoren M."/>
            <person name="Johannesson H."/>
        </authorList>
    </citation>
    <scope>NUCLEOTIDE SEQUENCE</scope>
    <source>
        <strain evidence="11">CBS 103.79</strain>
    </source>
</reference>
<gene>
    <name evidence="11" type="ORF">C8A05DRAFT_42779</name>
</gene>
<reference evidence="11" key="2">
    <citation type="submission" date="2023-05" db="EMBL/GenBank/DDBJ databases">
        <authorList>
            <consortium name="Lawrence Berkeley National Laboratory"/>
            <person name="Steindorff A."/>
            <person name="Hensen N."/>
            <person name="Bonometti L."/>
            <person name="Westerberg I."/>
            <person name="Brannstrom I.O."/>
            <person name="Guillou S."/>
            <person name="Cros-Aarteil S."/>
            <person name="Calhoun S."/>
            <person name="Haridas S."/>
            <person name="Kuo A."/>
            <person name="Mondo S."/>
            <person name="Pangilinan J."/>
            <person name="Riley R."/>
            <person name="Labutti K."/>
            <person name="Andreopoulos B."/>
            <person name="Lipzen A."/>
            <person name="Chen C."/>
            <person name="Yanf M."/>
            <person name="Daum C."/>
            <person name="Ng V."/>
            <person name="Clum A."/>
            <person name="Ohm R."/>
            <person name="Martin F."/>
            <person name="Silar P."/>
            <person name="Natvig D."/>
            <person name="Lalanne C."/>
            <person name="Gautier V."/>
            <person name="Ament-Velasquez S.L."/>
            <person name="Kruys A."/>
            <person name="Hutchinson M.I."/>
            <person name="Powell A.J."/>
            <person name="Barry K."/>
            <person name="Miller A.N."/>
            <person name="Grigoriev I.V."/>
            <person name="Debuchy R."/>
            <person name="Gladieux P."/>
            <person name="Thoren M.H."/>
            <person name="Johannesson H."/>
        </authorList>
    </citation>
    <scope>NUCLEOTIDE SEQUENCE</scope>
    <source>
        <strain evidence="11">CBS 103.79</strain>
    </source>
</reference>
<dbReference type="GO" id="GO:0005524">
    <property type="term" value="F:ATP binding"/>
    <property type="evidence" value="ECO:0007669"/>
    <property type="project" value="InterPro"/>
</dbReference>
<proteinExistence type="predicted"/>
<dbReference type="PROSITE" id="PS00109">
    <property type="entry name" value="PROTEIN_KINASE_TYR"/>
    <property type="match status" value="1"/>
</dbReference>
<evidence type="ECO:0000256" key="1">
    <source>
        <dbReference type="ARBA" id="ARBA00003747"/>
    </source>
</evidence>
<dbReference type="InterPro" id="IPR011009">
    <property type="entry name" value="Kinase-like_dom_sf"/>
</dbReference>